<comment type="function">
    <text evidence="7">Extracellular zinc metalloprotease.</text>
</comment>
<dbReference type="EMBL" id="BAAAPF010000007">
    <property type="protein sequence ID" value="GAA2109843.1"/>
    <property type="molecule type" value="Genomic_DNA"/>
</dbReference>
<dbReference type="SUPFAM" id="SSF51055">
    <property type="entry name" value="Carbohydrate binding domain"/>
    <property type="match status" value="1"/>
</dbReference>
<dbReference type="CDD" id="cd12214">
    <property type="entry name" value="ChiA1_BD"/>
    <property type="match status" value="1"/>
</dbReference>
<dbReference type="InterPro" id="IPR003610">
    <property type="entry name" value="CBM5/12"/>
</dbReference>
<dbReference type="InterPro" id="IPR001570">
    <property type="entry name" value="Peptidase_M4_C_domain"/>
</dbReference>
<evidence type="ECO:0000256" key="2">
    <source>
        <dbReference type="ARBA" id="ARBA00022670"/>
    </source>
</evidence>
<evidence type="ECO:0000256" key="7">
    <source>
        <dbReference type="RuleBase" id="RU366073"/>
    </source>
</evidence>
<dbReference type="Gene3D" id="3.10.170.10">
    <property type="match status" value="1"/>
</dbReference>
<organism evidence="10 11">
    <name type="scientific">Streptomyces synnematoformans</name>
    <dbReference type="NCBI Taxonomy" id="415721"/>
    <lineage>
        <taxon>Bacteria</taxon>
        <taxon>Bacillati</taxon>
        <taxon>Actinomycetota</taxon>
        <taxon>Actinomycetes</taxon>
        <taxon>Kitasatosporales</taxon>
        <taxon>Streptomycetaceae</taxon>
        <taxon>Streptomyces</taxon>
    </lineage>
</organism>
<evidence type="ECO:0000313" key="10">
    <source>
        <dbReference type="EMBL" id="GAA2109843.1"/>
    </source>
</evidence>
<keyword evidence="7" id="KW-0964">Secreted</keyword>
<keyword evidence="4 7" id="KW-0378">Hydrolase</keyword>
<evidence type="ECO:0000256" key="4">
    <source>
        <dbReference type="ARBA" id="ARBA00022801"/>
    </source>
</evidence>
<comment type="subcellular location">
    <subcellularLocation>
        <location evidence="7">Secreted</location>
    </subcellularLocation>
</comment>
<keyword evidence="5 7" id="KW-0862">Zinc</keyword>
<dbReference type="CDD" id="cd09597">
    <property type="entry name" value="M4_TLP"/>
    <property type="match status" value="1"/>
</dbReference>
<dbReference type="Pfam" id="PF02839">
    <property type="entry name" value="CBM_5_12"/>
    <property type="match status" value="1"/>
</dbReference>
<dbReference type="InterPro" id="IPR027268">
    <property type="entry name" value="Peptidase_M4/M1_CTD_sf"/>
</dbReference>
<evidence type="ECO:0000256" key="3">
    <source>
        <dbReference type="ARBA" id="ARBA00022723"/>
    </source>
</evidence>
<dbReference type="SMART" id="SM00495">
    <property type="entry name" value="ChtBD3"/>
    <property type="match status" value="1"/>
</dbReference>
<feature type="domain" description="Chitin-binding type-3" evidence="9">
    <location>
        <begin position="613"/>
        <end position="659"/>
    </location>
</feature>
<evidence type="ECO:0000256" key="5">
    <source>
        <dbReference type="ARBA" id="ARBA00022833"/>
    </source>
</evidence>
<dbReference type="InterPro" id="IPR023612">
    <property type="entry name" value="Peptidase_M4"/>
</dbReference>
<dbReference type="Pfam" id="PF02868">
    <property type="entry name" value="Peptidase_M4_C"/>
    <property type="match status" value="1"/>
</dbReference>
<dbReference type="InterPro" id="IPR036573">
    <property type="entry name" value="CBM_sf_5/12"/>
</dbReference>
<evidence type="ECO:0000256" key="6">
    <source>
        <dbReference type="ARBA" id="ARBA00023049"/>
    </source>
</evidence>
<sequence>MAALALTAGLTGAFTGTTSAAPPPSERQPSGKARALAAADRAADSGLDGLRHSPGEELVRTGVTPWDGGLYYAAYERTYLGLPVTGGDAVVLADSRGRVLDVAAAPAPELTLSPHARISAAAAEKTAAGRVARPEETTRPELGVLIKSGKGVLTWQSTVTGTTAAGAPSVREVYVDARTGEVVETREQVRDASGQGYHNGTVEIDTAASSMTDPDRAGFQCGGQNGAPYTSPPWGNGGANDLETACVDIMYAAQHEFDMLNEWLGYNGQNGRGGLVPARAGLSVVNAYYDGTKTTYGRNQTGTNQLTSIDVVAHEYGHEIFHRTPGGTGSGSENGGMNESTGDIFGAVTEAYINNPNDPPDYTVGEKARFFGDSRPIRNMYNPSLVNNDPNCYTQLGPGTEVHAAAGPQNHWFYLLAEGSDPGGGKPGSPICSGGPSSVTGIGIQKAAKVFMGGLLMKTSAWNHRAARAATVTAAKTTYGAAECNAVKAAWSAVAVPAAAGEADCGGSQTPDFSLALSPDSGRVESGGGSATATVGTTTTGGEPQDVALTASGAPGGATVSFAPATVTSGDSATMTVDVGAATADGTYPIRVTGTGSTTHSVTYTLTVGSDTGGTWAAWTSYQAGDTVTYGGRTYRCLQAHTALPGWEPPNVPALWQPV</sequence>
<comment type="similarity">
    <text evidence="1 7">Belongs to the peptidase M4 family.</text>
</comment>
<keyword evidence="2 7" id="KW-0645">Protease</keyword>
<dbReference type="InterPro" id="IPR013856">
    <property type="entry name" value="Peptidase_M4_domain"/>
</dbReference>
<accession>A0ABN2XD34</accession>
<evidence type="ECO:0000259" key="9">
    <source>
        <dbReference type="SMART" id="SM00495"/>
    </source>
</evidence>
<dbReference type="Gene3D" id="2.10.10.20">
    <property type="entry name" value="Carbohydrate-binding module superfamily 5/12"/>
    <property type="match status" value="1"/>
</dbReference>
<evidence type="ECO:0000256" key="1">
    <source>
        <dbReference type="ARBA" id="ARBA00009388"/>
    </source>
</evidence>
<dbReference type="Gene3D" id="1.10.390.10">
    <property type="entry name" value="Neutral Protease Domain 2"/>
    <property type="match status" value="1"/>
</dbReference>
<evidence type="ECO:0000313" key="11">
    <source>
        <dbReference type="Proteomes" id="UP001500443"/>
    </source>
</evidence>
<keyword evidence="6 7" id="KW-0482">Metalloprotease</keyword>
<dbReference type="PANTHER" id="PTHR33794:SF1">
    <property type="entry name" value="BACILLOLYSIN"/>
    <property type="match status" value="1"/>
</dbReference>
<dbReference type="EC" id="3.4.24.-" evidence="7"/>
<dbReference type="Pfam" id="PF01447">
    <property type="entry name" value="Peptidase_M4"/>
    <property type="match status" value="1"/>
</dbReference>
<feature type="compositionally biased region" description="Low complexity" evidence="8">
    <location>
        <begin position="531"/>
        <end position="542"/>
    </location>
</feature>
<feature type="region of interest" description="Disordered" evidence="8">
    <location>
        <begin position="13"/>
        <end position="33"/>
    </location>
</feature>
<name>A0ABN2XD34_9ACTN</name>
<dbReference type="PANTHER" id="PTHR33794">
    <property type="entry name" value="BACILLOLYSIN"/>
    <property type="match status" value="1"/>
</dbReference>
<dbReference type="SUPFAM" id="SSF55486">
    <property type="entry name" value="Metalloproteases ('zincins'), catalytic domain"/>
    <property type="match status" value="1"/>
</dbReference>
<keyword evidence="11" id="KW-1185">Reference proteome</keyword>
<evidence type="ECO:0000256" key="8">
    <source>
        <dbReference type="SAM" id="MobiDB-lite"/>
    </source>
</evidence>
<dbReference type="InterPro" id="IPR050728">
    <property type="entry name" value="Zinc_Metalloprotease_M4"/>
</dbReference>
<feature type="region of interest" description="Disordered" evidence="8">
    <location>
        <begin position="511"/>
        <end position="543"/>
    </location>
</feature>
<dbReference type="PRINTS" id="PR00730">
    <property type="entry name" value="THERMOLYSIN"/>
</dbReference>
<reference evidence="10 11" key="1">
    <citation type="journal article" date="2019" name="Int. J. Syst. Evol. Microbiol.">
        <title>The Global Catalogue of Microorganisms (GCM) 10K type strain sequencing project: providing services to taxonomists for standard genome sequencing and annotation.</title>
        <authorList>
            <consortium name="The Broad Institute Genomics Platform"/>
            <consortium name="The Broad Institute Genome Sequencing Center for Infectious Disease"/>
            <person name="Wu L."/>
            <person name="Ma J."/>
        </authorList>
    </citation>
    <scope>NUCLEOTIDE SEQUENCE [LARGE SCALE GENOMIC DNA]</scope>
    <source>
        <strain evidence="10 11">JCM 15481</strain>
    </source>
</reference>
<gene>
    <name evidence="10" type="ORF">GCM10009802_06400</name>
</gene>
<keyword evidence="3" id="KW-0479">Metal-binding</keyword>
<dbReference type="Proteomes" id="UP001500443">
    <property type="component" value="Unassembled WGS sequence"/>
</dbReference>
<comment type="caution">
    <text evidence="10">The sequence shown here is derived from an EMBL/GenBank/DDBJ whole genome shotgun (WGS) entry which is preliminary data.</text>
</comment>
<proteinExistence type="inferred from homology"/>
<comment type="cofactor">
    <cofactor evidence="7">
        <name>Zn(2+)</name>
        <dbReference type="ChEBI" id="CHEBI:29105"/>
    </cofactor>
</comment>
<protein>
    <recommendedName>
        <fullName evidence="7">Neutral metalloproteinase</fullName>
        <ecNumber evidence="7">3.4.24.-</ecNumber>
    </recommendedName>
</protein>